<dbReference type="Proteomes" id="UP000396862">
    <property type="component" value="Unassembled WGS sequence"/>
</dbReference>
<dbReference type="PANTHER" id="PTHR43280">
    <property type="entry name" value="ARAC-FAMILY TRANSCRIPTIONAL REGULATOR"/>
    <property type="match status" value="1"/>
</dbReference>
<dbReference type="InterPro" id="IPR009057">
    <property type="entry name" value="Homeodomain-like_sf"/>
</dbReference>
<comment type="caution">
    <text evidence="7">The sequence shown here is derived from an EMBL/GenBank/DDBJ whole genome shotgun (WGS) entry which is preliminary data.</text>
</comment>
<evidence type="ECO:0000313" key="8">
    <source>
        <dbReference type="Proteomes" id="UP000240621"/>
    </source>
</evidence>
<keyword evidence="9" id="KW-1185">Reference proteome</keyword>
<dbReference type="Proteomes" id="UP000240621">
    <property type="component" value="Unassembled WGS sequence"/>
</dbReference>
<feature type="transmembrane region" description="Helical" evidence="4">
    <location>
        <begin position="27"/>
        <end position="47"/>
    </location>
</feature>
<evidence type="ECO:0000313" key="6">
    <source>
        <dbReference type="EMBL" id="GET23012.1"/>
    </source>
</evidence>
<dbReference type="GO" id="GO:0003700">
    <property type="term" value="F:DNA-binding transcription factor activity"/>
    <property type="evidence" value="ECO:0007669"/>
    <property type="project" value="InterPro"/>
</dbReference>
<keyword evidence="2 7" id="KW-0238">DNA-binding</keyword>
<name>A0A2P8C655_9BACT</name>
<proteinExistence type="predicted"/>
<dbReference type="RefSeq" id="WP_106543845.1">
    <property type="nucleotide sequence ID" value="NZ_BLAU01000001.1"/>
</dbReference>
<protein>
    <submittedName>
        <fullName evidence="7">AraC-like DNA-binding protein</fullName>
    </submittedName>
</protein>
<dbReference type="SUPFAM" id="SSF46689">
    <property type="entry name" value="Homeodomain-like"/>
    <property type="match status" value="1"/>
</dbReference>
<dbReference type="EMBL" id="PYGC01000016">
    <property type="protein sequence ID" value="PSK80448.1"/>
    <property type="molecule type" value="Genomic_DNA"/>
</dbReference>
<accession>A0A2P8C655</accession>
<evidence type="ECO:0000259" key="5">
    <source>
        <dbReference type="PROSITE" id="PS01124"/>
    </source>
</evidence>
<evidence type="ECO:0000256" key="2">
    <source>
        <dbReference type="ARBA" id="ARBA00023125"/>
    </source>
</evidence>
<dbReference type="GO" id="GO:0043565">
    <property type="term" value="F:sequence-specific DNA binding"/>
    <property type="evidence" value="ECO:0007669"/>
    <property type="project" value="InterPro"/>
</dbReference>
<reference evidence="7 8" key="1">
    <citation type="submission" date="2018-03" db="EMBL/GenBank/DDBJ databases">
        <title>Genomic Encyclopedia of Archaeal and Bacterial Type Strains, Phase II (KMG-II): from individual species to whole genera.</title>
        <authorList>
            <person name="Goeker M."/>
        </authorList>
    </citation>
    <scope>NUCLEOTIDE SEQUENCE [LARGE SCALE GENOMIC DNA]</scope>
    <source>
        <strain evidence="7 8">DSM 27267</strain>
    </source>
</reference>
<evidence type="ECO:0000313" key="9">
    <source>
        <dbReference type="Proteomes" id="UP000396862"/>
    </source>
</evidence>
<dbReference type="InterPro" id="IPR018060">
    <property type="entry name" value="HTH_AraC"/>
</dbReference>
<keyword evidence="1" id="KW-0805">Transcription regulation</keyword>
<reference evidence="6 9" key="2">
    <citation type="submission" date="2019-10" db="EMBL/GenBank/DDBJ databases">
        <title>Prolixibacter strains distinguished by the presence of nitrate reductase genes were adept at nitrate-dependent anaerobic corrosion of metallic iron and carbon steel.</title>
        <authorList>
            <person name="Iino T."/>
            <person name="Shono N."/>
            <person name="Ito K."/>
            <person name="Nakamura R."/>
            <person name="Sueoka K."/>
            <person name="Harayama S."/>
            <person name="Ohkuma M."/>
        </authorList>
    </citation>
    <scope>NUCLEOTIDE SEQUENCE [LARGE SCALE GENOMIC DNA]</scope>
    <source>
        <strain evidence="6 9">MIC1-1</strain>
    </source>
</reference>
<evidence type="ECO:0000256" key="4">
    <source>
        <dbReference type="SAM" id="Phobius"/>
    </source>
</evidence>
<dbReference type="InterPro" id="IPR018062">
    <property type="entry name" value="HTH_AraC-typ_CS"/>
</dbReference>
<sequence>MNDKNLHTRKDRTFAFMSLSGFFRNQFNRWSLIAATLVLLGIYGYFLSFRDIRVFPSQHNFAVGFYDDSANGGHSEIVQHSVSDSAIALDFQLKKGFLSPYVGISIGPTRDSVINLTHYNEIRLTVAAQGIKNINFSLFTRNPYFRQKGNSNDLNFYTLVEISPEKKQYTIDVNQMNVPDWWRSVNHISPQEKTRPDLKHVHNFNMGNAYAPLLNTTCSLHIYSISIVRDNSRLGIMLIIAWLTFFILLVIIYHLRAWLKRKQVSITISYRSVEVEEEKQPGEDFIAYINRNFQEHELSLEQVSEQTGVTPRRIAHFIQETYDCNFKTYINRIRINESKRLLRETDLPIGEIAFKVGFGNQSHFNRVFKNLTELSPSQYRESVR</sequence>
<evidence type="ECO:0000256" key="1">
    <source>
        <dbReference type="ARBA" id="ARBA00023015"/>
    </source>
</evidence>
<keyword evidence="4" id="KW-0812">Transmembrane</keyword>
<keyword evidence="4" id="KW-0472">Membrane</keyword>
<dbReference type="PANTHER" id="PTHR43280:SF2">
    <property type="entry name" value="HTH-TYPE TRANSCRIPTIONAL REGULATOR EXSA"/>
    <property type="match status" value="1"/>
</dbReference>
<keyword evidence="3" id="KW-0804">Transcription</keyword>
<evidence type="ECO:0000313" key="7">
    <source>
        <dbReference type="EMBL" id="PSK80448.1"/>
    </source>
</evidence>
<dbReference type="PROSITE" id="PS01124">
    <property type="entry name" value="HTH_ARAC_FAMILY_2"/>
    <property type="match status" value="1"/>
</dbReference>
<dbReference type="Gene3D" id="1.10.10.60">
    <property type="entry name" value="Homeodomain-like"/>
    <property type="match status" value="2"/>
</dbReference>
<dbReference type="AlphaFoldDB" id="A0A2P8C655"/>
<dbReference type="EMBL" id="BLAU01000001">
    <property type="protein sequence ID" value="GET23012.1"/>
    <property type="molecule type" value="Genomic_DNA"/>
</dbReference>
<gene>
    <name evidence="7" type="ORF">CLV93_11627</name>
    <name evidence="6" type="ORF">JCM18694_32580</name>
</gene>
<dbReference type="InterPro" id="IPR020449">
    <property type="entry name" value="Tscrpt_reg_AraC-type_HTH"/>
</dbReference>
<dbReference type="PROSITE" id="PS00041">
    <property type="entry name" value="HTH_ARAC_FAMILY_1"/>
    <property type="match status" value="1"/>
</dbReference>
<dbReference type="PRINTS" id="PR00032">
    <property type="entry name" value="HTHARAC"/>
</dbReference>
<dbReference type="SMART" id="SM00342">
    <property type="entry name" value="HTH_ARAC"/>
    <property type="match status" value="1"/>
</dbReference>
<feature type="domain" description="HTH araC/xylS-type" evidence="5">
    <location>
        <begin position="283"/>
        <end position="382"/>
    </location>
</feature>
<organism evidence="7 8">
    <name type="scientific">Prolixibacter denitrificans</name>
    <dbReference type="NCBI Taxonomy" id="1541063"/>
    <lineage>
        <taxon>Bacteria</taxon>
        <taxon>Pseudomonadati</taxon>
        <taxon>Bacteroidota</taxon>
        <taxon>Bacteroidia</taxon>
        <taxon>Marinilabiliales</taxon>
        <taxon>Prolixibacteraceae</taxon>
        <taxon>Prolixibacter</taxon>
    </lineage>
</organism>
<feature type="transmembrane region" description="Helical" evidence="4">
    <location>
        <begin position="234"/>
        <end position="255"/>
    </location>
</feature>
<dbReference type="OrthoDB" id="1122790at2"/>
<dbReference type="Pfam" id="PF12833">
    <property type="entry name" value="HTH_18"/>
    <property type="match status" value="1"/>
</dbReference>
<keyword evidence="4" id="KW-1133">Transmembrane helix</keyword>
<evidence type="ECO:0000256" key="3">
    <source>
        <dbReference type="ARBA" id="ARBA00023163"/>
    </source>
</evidence>